<dbReference type="OrthoDB" id="10380450at2759"/>
<dbReference type="WBParaSite" id="HPBE_0001245501-mRNA-1">
    <property type="protein sequence ID" value="HPBE_0001245501-mRNA-1"/>
    <property type="gene ID" value="HPBE_0001245501"/>
</dbReference>
<evidence type="ECO:0000259" key="1">
    <source>
        <dbReference type="Pfam" id="PF03623"/>
    </source>
</evidence>
<feature type="domain" description="Focal AT" evidence="1">
    <location>
        <begin position="1"/>
        <end position="111"/>
    </location>
</feature>
<evidence type="ECO:0000313" key="4">
    <source>
        <dbReference type="WBParaSite" id="HPBE_0001245501-mRNA-1"/>
    </source>
</evidence>
<dbReference type="Pfam" id="PF03623">
    <property type="entry name" value="Focal_AT"/>
    <property type="match status" value="1"/>
</dbReference>
<dbReference type="GO" id="GO:0005925">
    <property type="term" value="C:focal adhesion"/>
    <property type="evidence" value="ECO:0007669"/>
    <property type="project" value="InterPro"/>
</dbReference>
<protein>
    <submittedName>
        <fullName evidence="4">Focal_AT domain-containing protein</fullName>
    </submittedName>
</protein>
<accession>A0A3P8A6Z8</accession>
<dbReference type="EMBL" id="UZAH01027506">
    <property type="protein sequence ID" value="VDO92234.1"/>
    <property type="molecule type" value="Genomic_DNA"/>
</dbReference>
<keyword evidence="3" id="KW-1185">Reference proteome</keyword>
<dbReference type="GO" id="GO:0004713">
    <property type="term" value="F:protein tyrosine kinase activity"/>
    <property type="evidence" value="ECO:0007669"/>
    <property type="project" value="InterPro"/>
</dbReference>
<accession>A0A183FVS4</accession>
<dbReference type="InterPro" id="IPR005189">
    <property type="entry name" value="Focal_adhesion_kin_target_dom"/>
</dbReference>
<sequence length="128" mass="14876">MAVTDAVDRLNNALNSNMKHDDFISSIREVTSKLRKMFSESTEVLGRMPEEVRKEVKMTETLVGNDMRQMGKIKHVVDKKNNSSYLVYRREVIRNARELVTNYTNCLPLFDNHNRSQLPDFRAVLPDC</sequence>
<reference evidence="2 3" key="1">
    <citation type="submission" date="2018-11" db="EMBL/GenBank/DDBJ databases">
        <authorList>
            <consortium name="Pathogen Informatics"/>
        </authorList>
    </citation>
    <scope>NUCLEOTIDE SEQUENCE [LARGE SCALE GENOMIC DNA]</scope>
</reference>
<organism evidence="3 4">
    <name type="scientific">Heligmosomoides polygyrus</name>
    <name type="common">Parasitic roundworm</name>
    <dbReference type="NCBI Taxonomy" id="6339"/>
    <lineage>
        <taxon>Eukaryota</taxon>
        <taxon>Metazoa</taxon>
        <taxon>Ecdysozoa</taxon>
        <taxon>Nematoda</taxon>
        <taxon>Chromadorea</taxon>
        <taxon>Rhabditida</taxon>
        <taxon>Rhabditina</taxon>
        <taxon>Rhabditomorpha</taxon>
        <taxon>Strongyloidea</taxon>
        <taxon>Heligmosomidae</taxon>
        <taxon>Heligmosomoides</taxon>
    </lineage>
</organism>
<dbReference type="Gene3D" id="1.20.120.330">
    <property type="entry name" value="Nucleotidyltransferases domain 2"/>
    <property type="match status" value="1"/>
</dbReference>
<evidence type="ECO:0000313" key="2">
    <source>
        <dbReference type="EMBL" id="VDO92234.1"/>
    </source>
</evidence>
<dbReference type="InterPro" id="IPR036137">
    <property type="entry name" value="Focal_adhe_kin_target_dom_sf"/>
</dbReference>
<gene>
    <name evidence="2" type="ORF">HPBE_LOCUS12453</name>
</gene>
<dbReference type="GO" id="GO:0007172">
    <property type="term" value="P:signal complex assembly"/>
    <property type="evidence" value="ECO:0007669"/>
    <property type="project" value="InterPro"/>
</dbReference>
<dbReference type="Proteomes" id="UP000050761">
    <property type="component" value="Unassembled WGS sequence"/>
</dbReference>
<dbReference type="SUPFAM" id="SSF68993">
    <property type="entry name" value="FAT domain of focal adhesion kinase"/>
    <property type="match status" value="1"/>
</dbReference>
<evidence type="ECO:0000313" key="3">
    <source>
        <dbReference type="Proteomes" id="UP000050761"/>
    </source>
</evidence>
<proteinExistence type="predicted"/>
<dbReference type="AlphaFoldDB" id="A0A183FVS4"/>
<name>A0A183FVS4_HELPZ</name>
<reference evidence="4" key="2">
    <citation type="submission" date="2019-09" db="UniProtKB">
        <authorList>
            <consortium name="WormBaseParasite"/>
        </authorList>
    </citation>
    <scope>IDENTIFICATION</scope>
</reference>